<organism evidence="2">
    <name type="scientific">Hexamita inflata</name>
    <dbReference type="NCBI Taxonomy" id="28002"/>
    <lineage>
        <taxon>Eukaryota</taxon>
        <taxon>Metamonada</taxon>
        <taxon>Diplomonadida</taxon>
        <taxon>Hexamitidae</taxon>
        <taxon>Hexamitinae</taxon>
        <taxon>Hexamita</taxon>
    </lineage>
</organism>
<dbReference type="InterPro" id="IPR006626">
    <property type="entry name" value="PbH1"/>
</dbReference>
<dbReference type="EMBL" id="CAXDID020000258">
    <property type="protein sequence ID" value="CAL6066143.1"/>
    <property type="molecule type" value="Genomic_DNA"/>
</dbReference>
<gene>
    <name evidence="2" type="ORF">HINF_LOCUS29867</name>
    <name evidence="3" type="ORF">HINF_LOCUS52181</name>
</gene>
<accession>A0AA86U942</accession>
<reference evidence="3 4" key="2">
    <citation type="submission" date="2024-07" db="EMBL/GenBank/DDBJ databases">
        <authorList>
            <person name="Akdeniz Z."/>
        </authorList>
    </citation>
    <scope>NUCLEOTIDE SEQUENCE [LARGE SCALE GENOMIC DNA]</scope>
</reference>
<sequence>MFSTQETGLLIYLVKQILVMCYQMIFPLLQELYKIQCYQLYFNYINQLLLIWRFSIKHKFNNVENKQYSVRYQINSYDFYITNSGLLIGNSNSTSNNVTIQHICLSHIIKSYTSFNVFGVIGYFEGTIQIQQSNILISIQSADKLSYVGVIGSITNACIYTNILNIMTSVDVNENTGRYISALVASHTSLNCTISNSTVQNSHIQSAQYTGGFIGFCNSLVVIQYSTVINSAVKSGLNAGGIIGYAYSNIQISNTTVQNISVGNGTSLSSFMGGLQIGSVLTISNDQAINVTVSGITHAGGIIGYAEYNSNIQIAEVLVSNSSFSASSSNAGAFLGTFSEIYYGCIMKIVKSSINNVNVTAPQNFGLVIGYQYPSYSVSTSLSQGNNYINNIKQQNCVNFANTCNIFTNTSAPDIYTNIIANETQIQTTLIACNQFVYIQTFDIYCVTNSLSIQDFAGGFVFSISNIITNAFIDIQDNSYTAKVTNLFQSQNIFDNIKIQIGTQVIGSGSLISTNTVITINNVNILSKLGSTITVNSTFKLNILMAKAVQTNINYLLLNLIFTPSQGSIALIGIVDGSLNITKYQVLGFYISLNYIALVTIKINSSQIKIYNINFAPDVFNAGNRSSYLFSEVNSSNVLLDDISIVLGTIQNPMLSNYISTTSTNYFQFGGLVSNINSTTLRISNIQYDIKQTLMIFYITNSGLLIGNSNSTSNNVTIQHICLSHIIKSYTSFNVFGVIGYFEGIIQIQQSNILISIQSADKLSYVGVIGSITNACIYTNILNIMTSVDVNENTGRYISALVASHTSLNCTISNSTVQNSHIQSAQYTGGFIGFCNSLVVIQYSTVINSAVKSGLNAGGIIGYAYSNIQISNTTVQNISVGNGTSLSSFMGGLQIGSVLTISNDQAINVTVSGITHAGGIIGYAEYNSNIQIAEVLVSNSSFSASSSNAGAFLGTFSEIYYGCIMKIVKSSIYNITINSPQNAGLIVGYRYPAYTVVSEPTLILTNVYVIIALENQITVFMLIITYSINSAVHFFFTSSFK</sequence>
<dbReference type="SMART" id="SM00710">
    <property type="entry name" value="PbH1"/>
    <property type="match status" value="9"/>
</dbReference>
<comment type="caution">
    <text evidence="2">The sequence shown here is derived from an EMBL/GenBank/DDBJ whole genome shotgun (WGS) entry which is preliminary data.</text>
</comment>
<dbReference type="AlphaFoldDB" id="A0AA86U942"/>
<dbReference type="EMBL" id="CATOUU010000698">
    <property type="protein sequence ID" value="CAI9942222.1"/>
    <property type="molecule type" value="Genomic_DNA"/>
</dbReference>
<keyword evidence="1" id="KW-0472">Membrane</keyword>
<keyword evidence="1" id="KW-0812">Transmembrane</keyword>
<proteinExistence type="predicted"/>
<keyword evidence="4" id="KW-1185">Reference proteome</keyword>
<evidence type="ECO:0000313" key="3">
    <source>
        <dbReference type="EMBL" id="CAL6066143.1"/>
    </source>
</evidence>
<dbReference type="Proteomes" id="UP001642409">
    <property type="component" value="Unassembled WGS sequence"/>
</dbReference>
<reference evidence="2" key="1">
    <citation type="submission" date="2023-06" db="EMBL/GenBank/DDBJ databases">
        <authorList>
            <person name="Kurt Z."/>
        </authorList>
    </citation>
    <scope>NUCLEOTIDE SEQUENCE</scope>
</reference>
<feature type="transmembrane region" description="Helical" evidence="1">
    <location>
        <begin position="1017"/>
        <end position="1036"/>
    </location>
</feature>
<protein>
    <submittedName>
        <fullName evidence="2">Uncharacterized protein</fullName>
    </submittedName>
</protein>
<dbReference type="Gene3D" id="2.160.20.110">
    <property type="match status" value="1"/>
</dbReference>
<evidence type="ECO:0000313" key="2">
    <source>
        <dbReference type="EMBL" id="CAI9942222.1"/>
    </source>
</evidence>
<evidence type="ECO:0000313" key="4">
    <source>
        <dbReference type="Proteomes" id="UP001642409"/>
    </source>
</evidence>
<keyword evidence="1" id="KW-1133">Transmembrane helix</keyword>
<name>A0AA86U942_9EUKA</name>
<evidence type="ECO:0000256" key="1">
    <source>
        <dbReference type="SAM" id="Phobius"/>
    </source>
</evidence>